<dbReference type="Proteomes" id="UP000315295">
    <property type="component" value="Unassembled WGS sequence"/>
</dbReference>
<reference evidence="1 2" key="1">
    <citation type="journal article" date="2019" name="G3 (Bethesda)">
        <title>Sequencing of a Wild Apple (Malus baccata) Genome Unravels the Differences Between Cultivated and Wild Apple Species Regarding Disease Resistance and Cold Tolerance.</title>
        <authorList>
            <person name="Chen X."/>
        </authorList>
    </citation>
    <scope>NUCLEOTIDE SEQUENCE [LARGE SCALE GENOMIC DNA]</scope>
    <source>
        <strain evidence="2">cv. Shandingzi</strain>
        <tissue evidence="1">Leaves</tissue>
    </source>
</reference>
<evidence type="ECO:0000313" key="2">
    <source>
        <dbReference type="Proteomes" id="UP000315295"/>
    </source>
</evidence>
<gene>
    <name evidence="1" type="ORF">C1H46_045265</name>
</gene>
<organism evidence="1 2">
    <name type="scientific">Malus baccata</name>
    <name type="common">Siberian crab apple</name>
    <name type="synonym">Pyrus baccata</name>
    <dbReference type="NCBI Taxonomy" id="106549"/>
    <lineage>
        <taxon>Eukaryota</taxon>
        <taxon>Viridiplantae</taxon>
        <taxon>Streptophyta</taxon>
        <taxon>Embryophyta</taxon>
        <taxon>Tracheophyta</taxon>
        <taxon>Spermatophyta</taxon>
        <taxon>Magnoliopsida</taxon>
        <taxon>eudicotyledons</taxon>
        <taxon>Gunneridae</taxon>
        <taxon>Pentapetalae</taxon>
        <taxon>rosids</taxon>
        <taxon>fabids</taxon>
        <taxon>Rosales</taxon>
        <taxon>Rosaceae</taxon>
        <taxon>Amygdaloideae</taxon>
        <taxon>Maleae</taxon>
        <taxon>Malus</taxon>
    </lineage>
</organism>
<comment type="caution">
    <text evidence="1">The sequence shown here is derived from an EMBL/GenBank/DDBJ whole genome shotgun (WGS) entry which is preliminary data.</text>
</comment>
<protein>
    <submittedName>
        <fullName evidence="1">Uncharacterized protein</fullName>
    </submittedName>
</protein>
<accession>A0A540K5Q0</accession>
<dbReference type="EMBL" id="VIEB01004468">
    <property type="protein sequence ID" value="TQD69202.1"/>
    <property type="molecule type" value="Genomic_DNA"/>
</dbReference>
<dbReference type="AlphaFoldDB" id="A0A540K5Q0"/>
<evidence type="ECO:0000313" key="1">
    <source>
        <dbReference type="EMBL" id="TQD69202.1"/>
    </source>
</evidence>
<keyword evidence="2" id="KW-1185">Reference proteome</keyword>
<proteinExistence type="predicted"/>
<sequence>MAELLDGLQDKTTMLRGISKMFLFHYSRKRCKRAQPAMKIVSSLGDRIIDSESSPEHLGPGSPGDSENWIIWGTVAGCAE</sequence>
<name>A0A540K5Q0_MALBA</name>